<organism evidence="2 3">
    <name type="scientific">Amycolatopsis alkalitolerans</name>
    <dbReference type="NCBI Taxonomy" id="2547244"/>
    <lineage>
        <taxon>Bacteria</taxon>
        <taxon>Bacillati</taxon>
        <taxon>Actinomycetota</taxon>
        <taxon>Actinomycetes</taxon>
        <taxon>Pseudonocardiales</taxon>
        <taxon>Pseudonocardiaceae</taxon>
        <taxon>Amycolatopsis</taxon>
    </lineage>
</organism>
<dbReference type="EMBL" id="VDFW01000001">
    <property type="protein sequence ID" value="TNC29587.1"/>
    <property type="molecule type" value="Genomic_DNA"/>
</dbReference>
<feature type="compositionally biased region" description="Low complexity" evidence="1">
    <location>
        <begin position="175"/>
        <end position="196"/>
    </location>
</feature>
<keyword evidence="3" id="KW-1185">Reference proteome</keyword>
<protein>
    <submittedName>
        <fullName evidence="2">Uncharacterized protein</fullName>
    </submittedName>
</protein>
<accession>A0A5C4M7Y4</accession>
<sequence>MTTATHSLDTTSGATTVAEILARNGARTGRVPHRRSRGDEGQFDGTLPAFPPVDNAAAQYRYDQTTVTALLEAPVVETPHEEKSRPGRTGLKIAGLAFAGAVLASGWALAQTPGSEQAAASGPVPGNTPESESPALASAPVGAQVATLGSAAPTGTAEIPATTARQPDQGKFSGTLPTAKKTTEAAAPTSTTVAPPRVSAPNLPAGTYTWPMNPGGYGNWPGFDDHHGHHRNR</sequence>
<dbReference type="RefSeq" id="WP_139094658.1">
    <property type="nucleotide sequence ID" value="NZ_VDFW01000001.1"/>
</dbReference>
<proteinExistence type="predicted"/>
<feature type="region of interest" description="Disordered" evidence="1">
    <location>
        <begin position="152"/>
        <end position="200"/>
    </location>
</feature>
<evidence type="ECO:0000313" key="2">
    <source>
        <dbReference type="EMBL" id="TNC29587.1"/>
    </source>
</evidence>
<dbReference type="Proteomes" id="UP000305546">
    <property type="component" value="Unassembled WGS sequence"/>
</dbReference>
<comment type="caution">
    <text evidence="2">The sequence shown here is derived from an EMBL/GenBank/DDBJ whole genome shotgun (WGS) entry which is preliminary data.</text>
</comment>
<feature type="region of interest" description="Disordered" evidence="1">
    <location>
        <begin position="114"/>
        <end position="138"/>
    </location>
</feature>
<reference evidence="2 3" key="1">
    <citation type="submission" date="2019-06" db="EMBL/GenBank/DDBJ databases">
        <title>Amycolatopsis alkalitolerans sp. nov., isolated from Gastrodia elata Blume.</title>
        <authorList>
            <person name="Narsing Rao M.P."/>
            <person name="Li W.J."/>
        </authorList>
    </citation>
    <scope>NUCLEOTIDE SEQUENCE [LARGE SCALE GENOMIC DNA]</scope>
    <source>
        <strain evidence="2 3">SYSUP0005</strain>
    </source>
</reference>
<evidence type="ECO:0000256" key="1">
    <source>
        <dbReference type="SAM" id="MobiDB-lite"/>
    </source>
</evidence>
<feature type="region of interest" description="Disordered" evidence="1">
    <location>
        <begin position="25"/>
        <end position="49"/>
    </location>
</feature>
<dbReference type="OrthoDB" id="3627926at2"/>
<gene>
    <name evidence="2" type="ORF">FG385_01070</name>
</gene>
<dbReference type="AlphaFoldDB" id="A0A5C4M7Y4"/>
<evidence type="ECO:0000313" key="3">
    <source>
        <dbReference type="Proteomes" id="UP000305546"/>
    </source>
</evidence>
<name>A0A5C4M7Y4_9PSEU</name>